<feature type="region of interest" description="Disordered" evidence="9">
    <location>
        <begin position="955"/>
        <end position="983"/>
    </location>
</feature>
<dbReference type="Pfam" id="PF13513">
    <property type="entry name" value="HEAT_EZ"/>
    <property type="match status" value="1"/>
</dbReference>
<feature type="domain" description="Importin N-terminal" evidence="10">
    <location>
        <begin position="1269"/>
        <end position="1349"/>
    </location>
</feature>
<sequence>MDGCKGTQVYALNPSGPTSTTGNGVGAGTGSGGGGGGGGGGGVGDKLLHHLQDHLRVNSIRSKSNRTFQASVPPIPNTSLSENLLPYGLPSTDLLEPLIEPCLKYVDFVETLADLYRRIENCPQFDKWKMFVEQCSVFKGLSDPKFFRRSLRSARQHAVDVHTKIVLAAWLRFERREDELLGTSAMDCCKRNLECPKAALVSGYNPESVYESCLCCRNSLEEFEEDGVLIMEEDECSTSEEDGDISFCIGDEEIRCVRYNIASLSRPFRAMLYCGFTESRREMINFSKNGISAEGMRAAEIFSRTKRLDSFDARIVLELLSLANKFCCDEMKSACDAHLASLICDMEGAMLLMEYGLEETAYLLVSACLQVFLRELPGSMHNPNMMRFFCSSEARKRLEIVGHASFVLYLFLSQIAMEEDMKSNTTVMLLERLGECATESWQQQLAFHQLGVVMLERKEYKDAQRYFEAAAEAGHIYSMVGVARAKFKRGHKYSAYKQMNSLISDYTPVGWMYQERALYCIGKEKMMDLNTATELDPTLSYPYKYRAVSLLEENMAGAAISEINKIIGFKVSPDCLELRAWLLIVLEDYEGALRDVRALLTLDPSYMLFHGRMHGDHMVELLRPIVSQLSQADCWMQLYDRWSSVDDIGSLAVVHQMLNCQKAAMRSLRLARNHSSSEHERLVYEGWILYDTGHREEALAKAEESIAIQRSFEAYFLKAYALSDSTLDPESSMHVIHILEEALRCPSDGLRKGQALNNLGSVYVDCDKLDLAADCYMNALNIKHTRAHQGLARVYHLKNQRKLAYDEMTKLIEKARNNASAYEKRSEYCDRDMAKSDLTTATQLDPLRTYPYRYRAAVLMDDHKEKEAIIELSKPIAFKPDLQLLHLRAAFYESMNDYASTIRDCAAALYRSRATSLNFNVPFLSTRFLHHSNSINEALSCSSIRRRNSTSVNDRVPFSWEKAPGKPKDDEDYKNEVSYGLSDTPRPKLPPSLLWHFRHNKNDVENENSFSDYYDNCDADVEVELEEGEEKVSVFNDRSDDVYSDAIDVFSLSEAIDIVERSEKRAREFTTDKLKLKIIEDSKNGINNQYPDFIIQRFLPDATALAAASTLGAMSLKKSCESYYSNNNIADDRSFNHQQRRRSHHRKTSTFGGRPSSMTRTTSFSSSKGGGCGLDMLFPWKQVKHKWPMCGVKSPVRHSSSFIYMLSNLERETNSRWATLTLAVSSSTRVLQPYLSHRLSILVQKDMALEITQFLLAAQSADAKVRTEAEANLRQFQEQNLPAFLLSLSFELANNDKPTESRRLAGIVLKNSLDAKDAATKDRLVQQWMQIDVSIKTQIKDFLLSTLGSPVPEARHTSAQVVAKVAAIEIPQKQWPALIGTLLANMTHRESHAGLKQATLETFGYVCEEISHRDLEQAEVNNVLTAVVQGMNFADNTVEVRLAATKALYNALDFAETNFQNEMERNFIMKVVCETCMSKEVEIRQAAFECLVSIASTYYEVLEPYMQTLFELTSNAVKGDQESVALQAIEFWSSICDEEIELQEFDPESGESGAPHSRFIEKALASLVPMLLETLLKQEEDQDQDDSIWNVSMAGGTCLGLVARTVGDSILPLVMPFVESNIMKPDWRCREAATYAFGSILEGPSLEKLSQLVQSGLDFLLKAMKDENNHVKDTTAWTLSRIFELLHNPAGGFSVVSAENLERVVQILLEGIQDAPNVAEKVCGAIYYLAQGYEDAGPASCVLTRYIPSIIDCLLKTANRADGGDLKLRSSAYETLNEVVRCSNIVETSSIIAQLLPAIMEKLSSTVELQIASLEDREKQGDLQASLCGVLQVIIQKLSSVDETKTVVLQTADQIMVLFLKVFACRSSTVHEEAMLAIGALAYATGTEFERYMQEFYRYLETGLQNFEEYQVCAITVGVVGDICRALDGKVLPYCDRIMDLLIKDLSSEELHRSVKPPIFSCFGDIALAIEEHFEKYVPYALQMMQGAAELCARMDTSDDELIDYANQLKRSIFEAYSGILQGFKDSKSEIMLPYAQHLLQFIETVFRDKQRDESVTRAAVAVIGDLADALGPNTKLLFREKSFYVEFLGECLESDDEQLKETATWTKGMINRIMVS</sequence>
<evidence type="ECO:0000256" key="7">
    <source>
        <dbReference type="ARBA" id="ARBA00022927"/>
    </source>
</evidence>
<dbReference type="InterPro" id="IPR044631">
    <property type="entry name" value="ETO1-like"/>
</dbReference>
<feature type="region of interest" description="Disordered" evidence="9">
    <location>
        <begin position="1131"/>
        <end position="1166"/>
    </location>
</feature>
<evidence type="ECO:0000313" key="11">
    <source>
        <dbReference type="EMBL" id="KAF4401397.1"/>
    </source>
</evidence>
<dbReference type="GO" id="GO:0006886">
    <property type="term" value="P:intracellular protein transport"/>
    <property type="evidence" value="ECO:0007669"/>
    <property type="project" value="InterPro"/>
</dbReference>
<accession>A0A7J6I1F4</accession>
<dbReference type="PROSITE" id="PS50166">
    <property type="entry name" value="IMPORTIN_B_NT"/>
    <property type="match status" value="1"/>
</dbReference>
<evidence type="ECO:0000256" key="2">
    <source>
        <dbReference type="ARBA" id="ARBA00004906"/>
    </source>
</evidence>
<evidence type="ECO:0000256" key="8">
    <source>
        <dbReference type="PROSITE-ProRule" id="PRU00339"/>
    </source>
</evidence>
<feature type="compositionally biased region" description="Basic and acidic residues" evidence="9">
    <location>
        <begin position="963"/>
        <end position="975"/>
    </location>
</feature>
<keyword evidence="12" id="KW-1185">Reference proteome</keyword>
<dbReference type="Pfam" id="PF03810">
    <property type="entry name" value="IBN_N"/>
    <property type="match status" value="1"/>
</dbReference>
<dbReference type="SMART" id="SM00225">
    <property type="entry name" value="BTB"/>
    <property type="match status" value="1"/>
</dbReference>
<dbReference type="GO" id="GO:0010105">
    <property type="term" value="P:negative regulation of ethylene-activated signaling pathway"/>
    <property type="evidence" value="ECO:0007669"/>
    <property type="project" value="InterPro"/>
</dbReference>
<dbReference type="InterPro" id="IPR011989">
    <property type="entry name" value="ARM-like"/>
</dbReference>
<dbReference type="InterPro" id="IPR011333">
    <property type="entry name" value="SKP1/BTB/POZ_sf"/>
</dbReference>
<dbReference type="SMART" id="SM00913">
    <property type="entry name" value="IBN_N"/>
    <property type="match status" value="1"/>
</dbReference>
<keyword evidence="8" id="KW-0802">TPR repeat</keyword>
<dbReference type="GO" id="GO:0031267">
    <property type="term" value="F:small GTPase binding"/>
    <property type="evidence" value="ECO:0007669"/>
    <property type="project" value="InterPro"/>
</dbReference>
<feature type="repeat" description="TPR" evidence="8">
    <location>
        <begin position="753"/>
        <end position="786"/>
    </location>
</feature>
<organism evidence="11 12">
    <name type="scientific">Cannabis sativa</name>
    <name type="common">Hemp</name>
    <name type="synonym">Marijuana</name>
    <dbReference type="NCBI Taxonomy" id="3483"/>
    <lineage>
        <taxon>Eukaryota</taxon>
        <taxon>Viridiplantae</taxon>
        <taxon>Streptophyta</taxon>
        <taxon>Embryophyta</taxon>
        <taxon>Tracheophyta</taxon>
        <taxon>Spermatophyta</taxon>
        <taxon>Magnoliopsida</taxon>
        <taxon>eudicotyledons</taxon>
        <taxon>Gunneridae</taxon>
        <taxon>Pentapetalae</taxon>
        <taxon>rosids</taxon>
        <taxon>fabids</taxon>
        <taxon>Rosales</taxon>
        <taxon>Cannabaceae</taxon>
        <taxon>Cannabis</taxon>
    </lineage>
</organism>
<evidence type="ECO:0000256" key="3">
    <source>
        <dbReference type="ARBA" id="ARBA00010907"/>
    </source>
</evidence>
<dbReference type="SUPFAM" id="SSF48371">
    <property type="entry name" value="ARM repeat"/>
    <property type="match status" value="1"/>
</dbReference>
<evidence type="ECO:0000259" key="10">
    <source>
        <dbReference type="PROSITE" id="PS50166"/>
    </source>
</evidence>
<keyword evidence="7" id="KW-0653">Protein transport</keyword>
<dbReference type="Gene3D" id="3.30.710.10">
    <property type="entry name" value="Potassium Channel Kv1.1, Chain A"/>
    <property type="match status" value="1"/>
</dbReference>
<comment type="subcellular location">
    <subcellularLocation>
        <location evidence="1">Cytoplasm</location>
    </subcellularLocation>
</comment>
<dbReference type="PROSITE" id="PS50005">
    <property type="entry name" value="TPR"/>
    <property type="match status" value="1"/>
</dbReference>
<dbReference type="InterPro" id="IPR011990">
    <property type="entry name" value="TPR-like_helical_dom_sf"/>
</dbReference>
<gene>
    <name evidence="11" type="ORF">G4B88_001591</name>
</gene>
<dbReference type="InterPro" id="IPR001494">
    <property type="entry name" value="Importin-beta_N"/>
</dbReference>
<evidence type="ECO:0000256" key="4">
    <source>
        <dbReference type="ARBA" id="ARBA00022448"/>
    </source>
</evidence>
<dbReference type="PANTHER" id="PTHR44203:SF8">
    <property type="entry name" value="ETHYLENE-OVERPRODUCTION PROTEIN 1"/>
    <property type="match status" value="1"/>
</dbReference>
<dbReference type="Pfam" id="PF05097">
    <property type="entry name" value="DUF688"/>
    <property type="match status" value="1"/>
</dbReference>
<dbReference type="GO" id="GO:0005737">
    <property type="term" value="C:cytoplasm"/>
    <property type="evidence" value="ECO:0007669"/>
    <property type="project" value="UniProtKB-SubCell"/>
</dbReference>
<comment type="similarity">
    <text evidence="3">Belongs to the importin beta family. Importin beta-1 subfamily.</text>
</comment>
<protein>
    <recommendedName>
        <fullName evidence="10">Importin N-terminal domain-containing protein</fullName>
    </recommendedName>
</protein>
<keyword evidence="6" id="KW-0677">Repeat</keyword>
<keyword evidence="4" id="KW-0813">Transport</keyword>
<dbReference type="FunFam" id="1.25.10.10:FF:000027">
    <property type="entry name" value="Importin subunit beta-1"/>
    <property type="match status" value="1"/>
</dbReference>
<feature type="compositionally biased region" description="Basic residues" evidence="9">
    <location>
        <begin position="1138"/>
        <end position="1148"/>
    </location>
</feature>
<evidence type="ECO:0000256" key="1">
    <source>
        <dbReference type="ARBA" id="ARBA00004496"/>
    </source>
</evidence>
<dbReference type="SUPFAM" id="SSF54695">
    <property type="entry name" value="POZ domain"/>
    <property type="match status" value="1"/>
</dbReference>
<feature type="compositionally biased region" description="Gly residues" evidence="9">
    <location>
        <begin position="23"/>
        <end position="43"/>
    </location>
</feature>
<dbReference type="Gene3D" id="1.25.10.10">
    <property type="entry name" value="Leucine-rich Repeat Variant"/>
    <property type="match status" value="1"/>
</dbReference>
<dbReference type="InterPro" id="IPR019734">
    <property type="entry name" value="TPR_rpt"/>
</dbReference>
<evidence type="ECO:0000256" key="9">
    <source>
        <dbReference type="SAM" id="MobiDB-lite"/>
    </source>
</evidence>
<comment type="caution">
    <text evidence="11">The sequence shown here is derived from an EMBL/GenBank/DDBJ whole genome shotgun (WGS) entry which is preliminary data.</text>
</comment>
<evidence type="ECO:0000256" key="6">
    <source>
        <dbReference type="ARBA" id="ARBA00022737"/>
    </source>
</evidence>
<dbReference type="Gene3D" id="1.25.40.10">
    <property type="entry name" value="Tetratricopeptide repeat domain"/>
    <property type="match status" value="3"/>
</dbReference>
<dbReference type="PANTHER" id="PTHR44203">
    <property type="entry name" value="ETO1-RELATED"/>
    <property type="match status" value="1"/>
</dbReference>
<dbReference type="InterPro" id="IPR007789">
    <property type="entry name" value="DUF688"/>
</dbReference>
<dbReference type="Pfam" id="PF25780">
    <property type="entry name" value="TPR_IPO5"/>
    <property type="match status" value="1"/>
</dbReference>
<comment type="pathway">
    <text evidence="2">Protein modification; protein ubiquitination.</text>
</comment>
<dbReference type="InterPro" id="IPR057672">
    <property type="entry name" value="TPR_IPO4/5"/>
</dbReference>
<reference evidence="11 12" key="1">
    <citation type="journal article" date="2020" name="bioRxiv">
        <title>Sequence and annotation of 42 cannabis genomes reveals extensive copy number variation in cannabinoid synthesis and pathogen resistance genes.</title>
        <authorList>
            <person name="Mckernan K.J."/>
            <person name="Helbert Y."/>
            <person name="Kane L.T."/>
            <person name="Ebling H."/>
            <person name="Zhang L."/>
            <person name="Liu B."/>
            <person name="Eaton Z."/>
            <person name="Mclaughlin S."/>
            <person name="Kingan S."/>
            <person name="Baybayan P."/>
            <person name="Concepcion G."/>
            <person name="Jordan M."/>
            <person name="Riva A."/>
            <person name="Barbazuk W."/>
            <person name="Harkins T."/>
        </authorList>
    </citation>
    <scope>NUCLEOTIDE SEQUENCE [LARGE SCALE GENOMIC DNA]</scope>
    <source>
        <strain evidence="12">cv. Jamaican Lion 4</strain>
        <tissue evidence="11">Leaf</tissue>
    </source>
</reference>
<evidence type="ECO:0000313" key="12">
    <source>
        <dbReference type="Proteomes" id="UP000583929"/>
    </source>
</evidence>
<feature type="region of interest" description="Disordered" evidence="9">
    <location>
        <begin position="1"/>
        <end position="43"/>
    </location>
</feature>
<dbReference type="SMART" id="SM00028">
    <property type="entry name" value="TPR"/>
    <property type="match status" value="4"/>
</dbReference>
<dbReference type="EMBL" id="JAATIQ010000012">
    <property type="protein sequence ID" value="KAF4401397.1"/>
    <property type="molecule type" value="Genomic_DNA"/>
</dbReference>
<dbReference type="InterPro" id="IPR058584">
    <property type="entry name" value="IMB1_TNPO1-like_TPR"/>
</dbReference>
<keyword evidence="5" id="KW-0963">Cytoplasm</keyword>
<name>A0A7J6I1F4_CANSA</name>
<dbReference type="Pfam" id="PF25574">
    <property type="entry name" value="TPR_IMB1"/>
    <property type="match status" value="1"/>
</dbReference>
<dbReference type="InterPro" id="IPR000210">
    <property type="entry name" value="BTB/POZ_dom"/>
</dbReference>
<dbReference type="Proteomes" id="UP000583929">
    <property type="component" value="Unassembled WGS sequence"/>
</dbReference>
<evidence type="ECO:0000256" key="5">
    <source>
        <dbReference type="ARBA" id="ARBA00022490"/>
    </source>
</evidence>
<feature type="compositionally biased region" description="Low complexity" evidence="9">
    <location>
        <begin position="1156"/>
        <end position="1166"/>
    </location>
</feature>
<dbReference type="InterPro" id="IPR016024">
    <property type="entry name" value="ARM-type_fold"/>
</dbReference>
<dbReference type="SUPFAM" id="SSF48452">
    <property type="entry name" value="TPR-like"/>
    <property type="match status" value="3"/>
</dbReference>
<proteinExistence type="inferred from homology"/>